<accession>A0A431VZE9</accession>
<dbReference type="GO" id="GO:0003735">
    <property type="term" value="F:structural constituent of ribosome"/>
    <property type="evidence" value="ECO:0007669"/>
    <property type="project" value="InterPro"/>
</dbReference>
<dbReference type="InterPro" id="IPR038584">
    <property type="entry name" value="Ribosomal_bL33_sf"/>
</dbReference>
<protein>
    <recommendedName>
        <fullName evidence="4 5">Large ribosomal subunit protein bL33</fullName>
    </recommendedName>
</protein>
<evidence type="ECO:0000313" key="7">
    <source>
        <dbReference type="Proteomes" id="UP000277766"/>
    </source>
</evidence>
<organism evidence="6 7">
    <name type="scientific">Deinococcus radiophilus</name>
    <dbReference type="NCBI Taxonomy" id="32062"/>
    <lineage>
        <taxon>Bacteria</taxon>
        <taxon>Thermotogati</taxon>
        <taxon>Deinococcota</taxon>
        <taxon>Deinococci</taxon>
        <taxon>Deinococcales</taxon>
        <taxon>Deinococcaceae</taxon>
        <taxon>Deinococcus</taxon>
    </lineage>
</organism>
<comment type="similarity">
    <text evidence="1 5">Belongs to the bacterial ribosomal protein bL33 family.</text>
</comment>
<dbReference type="NCBIfam" id="NF001860">
    <property type="entry name" value="PRK00595.1"/>
    <property type="match status" value="1"/>
</dbReference>
<dbReference type="SUPFAM" id="SSF57829">
    <property type="entry name" value="Zn-binding ribosomal proteins"/>
    <property type="match status" value="1"/>
</dbReference>
<dbReference type="NCBIfam" id="TIGR01023">
    <property type="entry name" value="rpmG_bact"/>
    <property type="match status" value="1"/>
</dbReference>
<dbReference type="Proteomes" id="UP000277766">
    <property type="component" value="Unassembled WGS sequence"/>
</dbReference>
<proteinExistence type="inferred from homology"/>
<dbReference type="PROSITE" id="PS00582">
    <property type="entry name" value="RIBOSOMAL_L33"/>
    <property type="match status" value="1"/>
</dbReference>
<dbReference type="Gene3D" id="2.20.28.120">
    <property type="entry name" value="Ribosomal protein L33"/>
    <property type="match status" value="1"/>
</dbReference>
<evidence type="ECO:0000256" key="4">
    <source>
        <dbReference type="ARBA" id="ARBA00035176"/>
    </source>
</evidence>
<keyword evidence="2 5" id="KW-0689">Ribosomal protein</keyword>
<dbReference type="FunFam" id="2.20.28.120:FF:000007">
    <property type="entry name" value="50S ribosomal protein L33"/>
    <property type="match status" value="1"/>
</dbReference>
<dbReference type="AlphaFoldDB" id="A0A431VZE9"/>
<dbReference type="OrthoDB" id="21586at2"/>
<evidence type="ECO:0000256" key="3">
    <source>
        <dbReference type="ARBA" id="ARBA00023274"/>
    </source>
</evidence>
<dbReference type="EMBL" id="RXPE01000006">
    <property type="protein sequence ID" value="RTR28651.1"/>
    <property type="molecule type" value="Genomic_DNA"/>
</dbReference>
<reference evidence="6 7" key="1">
    <citation type="submission" date="2018-12" db="EMBL/GenBank/DDBJ databases">
        <title>Deinococcus radiophilus ATCC 27603 genome sequencing and assembly.</title>
        <authorList>
            <person name="Maclea K.S."/>
            <person name="Maynard C.R."/>
        </authorList>
    </citation>
    <scope>NUCLEOTIDE SEQUENCE [LARGE SCALE GENOMIC DNA]</scope>
    <source>
        <strain evidence="6 7">ATCC 27603</strain>
    </source>
</reference>
<sequence>MAKDGPRMIIKMESTAGTGFYYTTTKNRRNTQEKLELRKFDPVARKHVTFKEKKV</sequence>
<dbReference type="PANTHER" id="PTHR15238">
    <property type="entry name" value="54S RIBOSOMAL PROTEIN L39, MITOCHONDRIAL"/>
    <property type="match status" value="1"/>
</dbReference>
<dbReference type="GO" id="GO:0022625">
    <property type="term" value="C:cytosolic large ribosomal subunit"/>
    <property type="evidence" value="ECO:0007669"/>
    <property type="project" value="TreeGrafter"/>
</dbReference>
<dbReference type="InterPro" id="IPR011332">
    <property type="entry name" value="Ribosomal_zn-bd"/>
</dbReference>
<keyword evidence="3 5" id="KW-0687">Ribonucleoprotein</keyword>
<evidence type="ECO:0000313" key="6">
    <source>
        <dbReference type="EMBL" id="RTR28651.1"/>
    </source>
</evidence>
<dbReference type="HAMAP" id="MF_00294">
    <property type="entry name" value="Ribosomal_bL33"/>
    <property type="match status" value="1"/>
</dbReference>
<dbReference type="RefSeq" id="WP_126351600.1">
    <property type="nucleotide sequence ID" value="NZ_CP086380.1"/>
</dbReference>
<comment type="caution">
    <text evidence="6">The sequence shown here is derived from an EMBL/GenBank/DDBJ whole genome shotgun (WGS) entry which is preliminary data.</text>
</comment>
<keyword evidence="7" id="KW-1185">Reference proteome</keyword>
<dbReference type="PANTHER" id="PTHR15238:SF1">
    <property type="entry name" value="LARGE RIBOSOMAL SUBUNIT PROTEIN BL33M"/>
    <property type="match status" value="1"/>
</dbReference>
<dbReference type="GO" id="GO:0006412">
    <property type="term" value="P:translation"/>
    <property type="evidence" value="ECO:0007669"/>
    <property type="project" value="UniProtKB-UniRule"/>
</dbReference>
<dbReference type="InterPro" id="IPR018264">
    <property type="entry name" value="Ribosomal_bL33_CS"/>
</dbReference>
<evidence type="ECO:0000256" key="1">
    <source>
        <dbReference type="ARBA" id="ARBA00007596"/>
    </source>
</evidence>
<dbReference type="InterPro" id="IPR001705">
    <property type="entry name" value="Ribosomal_bL33"/>
</dbReference>
<dbReference type="Pfam" id="PF00471">
    <property type="entry name" value="Ribosomal_L33"/>
    <property type="match status" value="1"/>
</dbReference>
<evidence type="ECO:0000256" key="5">
    <source>
        <dbReference type="HAMAP-Rule" id="MF_00294"/>
    </source>
</evidence>
<gene>
    <name evidence="5 6" type="primary">rpmG</name>
    <name evidence="6" type="ORF">EJ104_04675</name>
</gene>
<evidence type="ECO:0000256" key="2">
    <source>
        <dbReference type="ARBA" id="ARBA00022980"/>
    </source>
</evidence>
<name>A0A431VZE9_9DEIO</name>